<organism evidence="6 7">
    <name type="scientific">Undibacterium pigrum</name>
    <dbReference type="NCBI Taxonomy" id="401470"/>
    <lineage>
        <taxon>Bacteria</taxon>
        <taxon>Pseudomonadati</taxon>
        <taxon>Pseudomonadota</taxon>
        <taxon>Betaproteobacteria</taxon>
        <taxon>Burkholderiales</taxon>
        <taxon>Oxalobacteraceae</taxon>
        <taxon>Undibacterium</taxon>
    </lineage>
</organism>
<keyword evidence="7" id="KW-1185">Reference proteome</keyword>
<dbReference type="SMART" id="SM00342">
    <property type="entry name" value="HTH_ARAC"/>
    <property type="match status" value="1"/>
</dbReference>
<name>A0A318J4N6_9BURK</name>
<evidence type="ECO:0000256" key="2">
    <source>
        <dbReference type="ARBA" id="ARBA00023125"/>
    </source>
</evidence>
<dbReference type="SUPFAM" id="SSF46689">
    <property type="entry name" value="Homeodomain-like"/>
    <property type="match status" value="1"/>
</dbReference>
<dbReference type="Gene3D" id="1.10.10.60">
    <property type="entry name" value="Homeodomain-like"/>
    <property type="match status" value="2"/>
</dbReference>
<dbReference type="InterPro" id="IPR009057">
    <property type="entry name" value="Homeodomain-like_sf"/>
</dbReference>
<dbReference type="RefSeq" id="WP_110255037.1">
    <property type="nucleotide sequence ID" value="NZ_QJKB01000003.1"/>
</dbReference>
<feature type="transmembrane region" description="Helical" evidence="4">
    <location>
        <begin position="12"/>
        <end position="30"/>
    </location>
</feature>
<protein>
    <submittedName>
        <fullName evidence="6">AraC family transcriptional regulator</fullName>
    </submittedName>
</protein>
<dbReference type="PANTHER" id="PTHR43280:SF29">
    <property type="entry name" value="ARAC-FAMILY TRANSCRIPTIONAL REGULATOR"/>
    <property type="match status" value="1"/>
</dbReference>
<keyword evidence="4" id="KW-1133">Transmembrane helix</keyword>
<keyword evidence="2" id="KW-0238">DNA-binding</keyword>
<keyword evidence="3" id="KW-0804">Transcription</keyword>
<dbReference type="GO" id="GO:0043565">
    <property type="term" value="F:sequence-specific DNA binding"/>
    <property type="evidence" value="ECO:0007669"/>
    <property type="project" value="InterPro"/>
</dbReference>
<proteinExistence type="predicted"/>
<keyword evidence="1" id="KW-0805">Transcription regulation</keyword>
<feature type="transmembrane region" description="Helical" evidence="4">
    <location>
        <begin position="103"/>
        <end position="120"/>
    </location>
</feature>
<evidence type="ECO:0000256" key="1">
    <source>
        <dbReference type="ARBA" id="ARBA00023015"/>
    </source>
</evidence>
<feature type="transmembrane region" description="Helical" evidence="4">
    <location>
        <begin position="191"/>
        <end position="212"/>
    </location>
</feature>
<feature type="transmembrane region" description="Helical" evidence="4">
    <location>
        <begin position="72"/>
        <end position="91"/>
    </location>
</feature>
<dbReference type="Proteomes" id="UP000247792">
    <property type="component" value="Unassembled WGS sequence"/>
</dbReference>
<dbReference type="GO" id="GO:0003700">
    <property type="term" value="F:DNA-binding transcription factor activity"/>
    <property type="evidence" value="ECO:0007669"/>
    <property type="project" value="InterPro"/>
</dbReference>
<comment type="caution">
    <text evidence="6">The sequence shown here is derived from an EMBL/GenBank/DDBJ whole genome shotgun (WGS) entry which is preliminary data.</text>
</comment>
<dbReference type="EMBL" id="QJKB01000003">
    <property type="protein sequence ID" value="PXX43742.1"/>
    <property type="molecule type" value="Genomic_DNA"/>
</dbReference>
<dbReference type="Pfam" id="PF12833">
    <property type="entry name" value="HTH_18"/>
    <property type="match status" value="1"/>
</dbReference>
<feature type="transmembrane region" description="Helical" evidence="4">
    <location>
        <begin position="164"/>
        <end position="185"/>
    </location>
</feature>
<keyword evidence="4" id="KW-0472">Membrane</keyword>
<feature type="domain" description="HTH araC/xylS-type" evidence="5">
    <location>
        <begin position="251"/>
        <end position="360"/>
    </location>
</feature>
<dbReference type="PROSITE" id="PS01124">
    <property type="entry name" value="HTH_ARAC_FAMILY_2"/>
    <property type="match status" value="1"/>
</dbReference>
<dbReference type="PANTHER" id="PTHR43280">
    <property type="entry name" value="ARAC-FAMILY TRANSCRIPTIONAL REGULATOR"/>
    <property type="match status" value="1"/>
</dbReference>
<reference evidence="6 7" key="1">
    <citation type="submission" date="2018-05" db="EMBL/GenBank/DDBJ databases">
        <title>Genomic Encyclopedia of Type Strains, Phase IV (KMG-IV): sequencing the most valuable type-strain genomes for metagenomic binning, comparative biology and taxonomic classification.</title>
        <authorList>
            <person name="Goeker M."/>
        </authorList>
    </citation>
    <scope>NUCLEOTIDE SEQUENCE [LARGE SCALE GENOMIC DNA]</scope>
    <source>
        <strain evidence="6 7">DSM 19792</strain>
    </source>
</reference>
<feature type="transmembrane region" description="Helical" evidence="4">
    <location>
        <begin position="132"/>
        <end position="152"/>
    </location>
</feature>
<evidence type="ECO:0000313" key="7">
    <source>
        <dbReference type="Proteomes" id="UP000247792"/>
    </source>
</evidence>
<evidence type="ECO:0000256" key="3">
    <source>
        <dbReference type="ARBA" id="ARBA00023163"/>
    </source>
</evidence>
<dbReference type="InterPro" id="IPR018062">
    <property type="entry name" value="HTH_AraC-typ_CS"/>
</dbReference>
<dbReference type="AlphaFoldDB" id="A0A318J4N6"/>
<feature type="transmembrane region" description="Helical" evidence="4">
    <location>
        <begin position="37"/>
        <end position="60"/>
    </location>
</feature>
<keyword evidence="4" id="KW-0812">Transmembrane</keyword>
<dbReference type="InterPro" id="IPR018060">
    <property type="entry name" value="HTH_AraC"/>
</dbReference>
<accession>A0A318J4N6</accession>
<gene>
    <name evidence="6" type="ORF">DFR42_10310</name>
</gene>
<evidence type="ECO:0000313" key="6">
    <source>
        <dbReference type="EMBL" id="PXX43742.1"/>
    </source>
</evidence>
<evidence type="ECO:0000256" key="4">
    <source>
        <dbReference type="SAM" id="Phobius"/>
    </source>
</evidence>
<dbReference type="PROSITE" id="PS00041">
    <property type="entry name" value="HTH_ARAC_FAMILY_1"/>
    <property type="match status" value="1"/>
</dbReference>
<evidence type="ECO:0000259" key="5">
    <source>
        <dbReference type="PROSITE" id="PS01124"/>
    </source>
</evidence>
<sequence length="365" mass="39985">MLAVDSFILLDAGLRGTLLALLLLLSAILGRDRPQLLLVRAGIALCLGLAVQVISATPWFEAMVPRLWQAPLVAISVANAVLFWVFVQALFDDDYVLQTWQVLAWFAVAALSALNCAVLAGSDSIFAPVTMAMQRAIPLVFAILAALAAAKNWRTDLVEQRRRLRAFIVIAGIIYTVLLLLARLSSPQGRLAGATAMADVLVLLLIIVIVTFRMLTLAHQDLFPLPVATPPKQPVPQAEPLPASGVNAAEAKLLTALQTLMQDEHLYRSEDLTLASLAEKMQIPEYRLRKLINQQMGYRNFNAYINSFRLDEARTALTDPARRDLPVLTIALTSGFQSIGPFNRAFKAATGLTPTEYRKENMADS</sequence>
<dbReference type="OrthoDB" id="345413at2"/>